<dbReference type="EMBL" id="DF973971">
    <property type="protein sequence ID" value="GAU43417.1"/>
    <property type="molecule type" value="Genomic_DNA"/>
</dbReference>
<dbReference type="Proteomes" id="UP000242715">
    <property type="component" value="Unassembled WGS sequence"/>
</dbReference>
<proteinExistence type="predicted"/>
<feature type="domain" description="Putative plant transposon protein" evidence="1">
    <location>
        <begin position="19"/>
        <end position="155"/>
    </location>
</feature>
<sequence length="292" mass="33896">RGFDTEKLTQYPMILEELRRRKWLKLNDLVQDSYATIALEFYANAYRRNDYVSYVRGKRIDYSVDAINALLKLEAPEECGVEKRRTSRVPTTEECASNTSELIIPRIHGVLAILAGEDIDVGRLISRSIKKLADSKGRVYGHANIINALCASQFVPIEGSDMPTVCTAAFTNKLPQQVPRHHQYAEYELAMGEWAEDISHHFYARPPRFPEPLQRAIQEFRQRPSRYDVLDRFVTMTGLETYIAEQRERAYRREQYLIAEFRRQEDQYFTDLSGGPPLYPDVVYRRGPPPNQ</sequence>
<organism evidence="2 3">
    <name type="scientific">Trifolium subterraneum</name>
    <name type="common">Subterranean clover</name>
    <dbReference type="NCBI Taxonomy" id="3900"/>
    <lineage>
        <taxon>Eukaryota</taxon>
        <taxon>Viridiplantae</taxon>
        <taxon>Streptophyta</taxon>
        <taxon>Embryophyta</taxon>
        <taxon>Tracheophyta</taxon>
        <taxon>Spermatophyta</taxon>
        <taxon>Magnoliopsida</taxon>
        <taxon>eudicotyledons</taxon>
        <taxon>Gunneridae</taxon>
        <taxon>Pentapetalae</taxon>
        <taxon>rosids</taxon>
        <taxon>fabids</taxon>
        <taxon>Fabales</taxon>
        <taxon>Fabaceae</taxon>
        <taxon>Papilionoideae</taxon>
        <taxon>50 kb inversion clade</taxon>
        <taxon>NPAAA clade</taxon>
        <taxon>Hologalegina</taxon>
        <taxon>IRL clade</taxon>
        <taxon>Trifolieae</taxon>
        <taxon>Trifolium</taxon>
    </lineage>
</organism>
<evidence type="ECO:0000259" key="1">
    <source>
        <dbReference type="Pfam" id="PF20167"/>
    </source>
</evidence>
<evidence type="ECO:0000313" key="3">
    <source>
        <dbReference type="Proteomes" id="UP000242715"/>
    </source>
</evidence>
<keyword evidence="3" id="KW-1185">Reference proteome</keyword>
<accession>A0A2Z6PGH9</accession>
<protein>
    <recommendedName>
        <fullName evidence="1">Putative plant transposon protein domain-containing protein</fullName>
    </recommendedName>
</protein>
<reference evidence="3" key="1">
    <citation type="journal article" date="2017" name="Front. Plant Sci.">
        <title>Climate Clever Clovers: New Paradigm to Reduce the Environmental Footprint of Ruminants by Breeding Low Methanogenic Forages Utilizing Haplotype Variation.</title>
        <authorList>
            <person name="Kaur P."/>
            <person name="Appels R."/>
            <person name="Bayer P.E."/>
            <person name="Keeble-Gagnere G."/>
            <person name="Wang J."/>
            <person name="Hirakawa H."/>
            <person name="Shirasawa K."/>
            <person name="Vercoe P."/>
            <person name="Stefanova K."/>
            <person name="Durmic Z."/>
            <person name="Nichols P."/>
            <person name="Revell C."/>
            <person name="Isobe S.N."/>
            <person name="Edwards D."/>
            <person name="Erskine W."/>
        </authorList>
    </citation>
    <scope>NUCLEOTIDE SEQUENCE [LARGE SCALE GENOMIC DNA]</scope>
    <source>
        <strain evidence="3">cv. Daliak</strain>
    </source>
</reference>
<feature type="non-terminal residue" evidence="2">
    <location>
        <position position="1"/>
    </location>
</feature>
<dbReference type="AlphaFoldDB" id="A0A2Z6PGH9"/>
<gene>
    <name evidence="2" type="ORF">TSUD_398920</name>
</gene>
<evidence type="ECO:0000313" key="2">
    <source>
        <dbReference type="EMBL" id="GAU43417.1"/>
    </source>
</evidence>
<dbReference type="InterPro" id="IPR046796">
    <property type="entry name" value="Transposase_32_dom"/>
</dbReference>
<dbReference type="OrthoDB" id="1714944at2759"/>
<dbReference type="Pfam" id="PF20167">
    <property type="entry name" value="Transposase_32"/>
    <property type="match status" value="1"/>
</dbReference>
<name>A0A2Z6PGH9_TRISU</name>